<protein>
    <submittedName>
        <fullName evidence="2">Flp pilus assembly protein CpaB</fullName>
    </submittedName>
</protein>
<name>A0ABV8SRQ6_9GAMM</name>
<gene>
    <name evidence="2" type="primary">cpaB</name>
    <name evidence="2" type="ORF">ACFPN2_13960</name>
</gene>
<evidence type="ECO:0000313" key="3">
    <source>
        <dbReference type="Proteomes" id="UP001595904"/>
    </source>
</evidence>
<reference evidence="3" key="1">
    <citation type="journal article" date="2019" name="Int. J. Syst. Evol. Microbiol.">
        <title>The Global Catalogue of Microorganisms (GCM) 10K type strain sequencing project: providing services to taxonomists for standard genome sequencing and annotation.</title>
        <authorList>
            <consortium name="The Broad Institute Genomics Platform"/>
            <consortium name="The Broad Institute Genome Sequencing Center for Infectious Disease"/>
            <person name="Wu L."/>
            <person name="Ma J."/>
        </authorList>
    </citation>
    <scope>NUCLEOTIDE SEQUENCE [LARGE SCALE GENOMIC DNA]</scope>
    <source>
        <strain evidence="3">CGMCC 1.10759</strain>
    </source>
</reference>
<dbReference type="Proteomes" id="UP001595904">
    <property type="component" value="Unassembled WGS sequence"/>
</dbReference>
<dbReference type="Pfam" id="PF08666">
    <property type="entry name" value="SAF"/>
    <property type="match status" value="1"/>
</dbReference>
<dbReference type="NCBIfam" id="TIGR03177">
    <property type="entry name" value="pilus_cpaB"/>
    <property type="match status" value="1"/>
</dbReference>
<dbReference type="CDD" id="cd11614">
    <property type="entry name" value="SAF_CpaB_FlgA_like"/>
    <property type="match status" value="1"/>
</dbReference>
<dbReference type="InterPro" id="IPR031571">
    <property type="entry name" value="RcpC_dom"/>
</dbReference>
<dbReference type="InterPro" id="IPR013974">
    <property type="entry name" value="SAF"/>
</dbReference>
<feature type="domain" description="SAF" evidence="1">
    <location>
        <begin position="47"/>
        <end position="111"/>
    </location>
</feature>
<dbReference type="InterPro" id="IPR017592">
    <property type="entry name" value="Pilus_assmbl_Flp-typ_CpaB"/>
</dbReference>
<dbReference type="RefSeq" id="WP_380597482.1">
    <property type="nucleotide sequence ID" value="NZ_JBHSDU010000003.1"/>
</dbReference>
<evidence type="ECO:0000313" key="2">
    <source>
        <dbReference type="EMBL" id="MFC4310192.1"/>
    </source>
</evidence>
<evidence type="ECO:0000259" key="1">
    <source>
        <dbReference type="SMART" id="SM00858"/>
    </source>
</evidence>
<proteinExistence type="predicted"/>
<keyword evidence="3" id="KW-1185">Reference proteome</keyword>
<dbReference type="Pfam" id="PF16976">
    <property type="entry name" value="RcpC"/>
    <property type="match status" value="1"/>
</dbReference>
<dbReference type="SMART" id="SM00858">
    <property type="entry name" value="SAF"/>
    <property type="match status" value="1"/>
</dbReference>
<dbReference type="EMBL" id="JBHSDU010000003">
    <property type="protein sequence ID" value="MFC4310192.1"/>
    <property type="molecule type" value="Genomic_DNA"/>
</dbReference>
<organism evidence="2 3">
    <name type="scientific">Steroidobacter flavus</name>
    <dbReference type="NCBI Taxonomy" id="1842136"/>
    <lineage>
        <taxon>Bacteria</taxon>
        <taxon>Pseudomonadati</taxon>
        <taxon>Pseudomonadota</taxon>
        <taxon>Gammaproteobacteria</taxon>
        <taxon>Steroidobacterales</taxon>
        <taxon>Steroidobacteraceae</taxon>
        <taxon>Steroidobacter</taxon>
    </lineage>
</organism>
<comment type="caution">
    <text evidence="2">The sequence shown here is derived from an EMBL/GenBank/DDBJ whole genome shotgun (WGS) entry which is preliminary data.</text>
</comment>
<accession>A0ABV8SRQ6</accession>
<sequence>MKGIWITALMLGGALTAGGGSAYFVKGYIDDELHAEREQLQKQYRLVNVVVAKVDLAPGSVLSSQTVAVREVPNTFLHADAVRSEHWDEIAGRVLSRPVRSGETILNTHLAQGAGAGFSAQLPEGMRALTFPVDEEASIAGMLAPGDRIDLLFTTAAANDSVTVPLLFSVPVIATGIRTQANEHSLPDRLQSAAFRTITVAVDPADAAKITLAQEAGRITVALRQPDDRTIPRIARVTKTSLLKGDAPMAPSRPRLRVQVILGGVES</sequence>